<proteinExistence type="predicted"/>
<evidence type="ECO:0000313" key="1">
    <source>
        <dbReference type="EMBL" id="KKR47747.1"/>
    </source>
</evidence>
<name>A0A0G0UC89_9BACT</name>
<reference evidence="1 2" key="1">
    <citation type="journal article" date="2015" name="Nature">
        <title>rRNA introns, odd ribosomes, and small enigmatic genomes across a large radiation of phyla.</title>
        <authorList>
            <person name="Brown C.T."/>
            <person name="Hug L.A."/>
            <person name="Thomas B.C."/>
            <person name="Sharon I."/>
            <person name="Castelle C.J."/>
            <person name="Singh A."/>
            <person name="Wilkins M.J."/>
            <person name="Williams K.H."/>
            <person name="Banfield J.F."/>
        </authorList>
    </citation>
    <scope>NUCLEOTIDE SEQUENCE [LARGE SCALE GENOMIC DNA]</scope>
</reference>
<sequence>MLIKNLIWEAWNIEHIARHNVRVEEVEQICKSVHLLNKWKNKMYRVIGQTANGRYLTISDDISSATREK</sequence>
<evidence type="ECO:0000313" key="2">
    <source>
        <dbReference type="Proteomes" id="UP000034531"/>
    </source>
</evidence>
<organism evidence="1 2">
    <name type="scientific">Candidatus Curtissbacteria bacterium GW2011_GWA1_40_16</name>
    <dbReference type="NCBI Taxonomy" id="1618405"/>
    <lineage>
        <taxon>Bacteria</taxon>
        <taxon>Candidatus Curtissiibacteriota</taxon>
    </lineage>
</organism>
<dbReference type="EMBL" id="LBYI01000057">
    <property type="protein sequence ID" value="KKR47747.1"/>
    <property type="molecule type" value="Genomic_DNA"/>
</dbReference>
<gene>
    <name evidence="1" type="ORF">UT84_C0057G0009</name>
</gene>
<comment type="caution">
    <text evidence="1">The sequence shown here is derived from an EMBL/GenBank/DDBJ whole genome shotgun (WGS) entry which is preliminary data.</text>
</comment>
<dbReference type="Proteomes" id="UP000034531">
    <property type="component" value="Unassembled WGS sequence"/>
</dbReference>
<dbReference type="AlphaFoldDB" id="A0A0G0UC89"/>
<protein>
    <submittedName>
        <fullName evidence="1">Uncharacterized protein</fullName>
    </submittedName>
</protein>
<accession>A0A0G0UC89</accession>